<sequence length="316" mass="33605">MTFLLVSALLLAVQNIIVRVVFQPSPVFGRVLGGWLSPSPVNSLLFLQLRALLTFGVMLVVLPRLYPPVLREAIALARESALLWRVFACGSAFFLTAALLYFAIAQLPAGIAIALLFVHPVLTVLLAWILWGDRPTRARVLAMVLVCCGLVFTIPNRGVALPTGTVWGAIAALVAGGSVALYTIGAQRCLQRVRPIPFSLIVVATILVWSSLSLLWVPEAIAHLNSKVWVAGLLSAAVTCGGQICLNAGIYRVGAPTAALIGAVEPGLTALLAWWIVRETLPPQQAIGIGLVAIGVVALSLNRQADRSVAFESKEN</sequence>
<keyword evidence="2" id="KW-1133">Transmembrane helix</keyword>
<dbReference type="GO" id="GO:0016020">
    <property type="term" value="C:membrane"/>
    <property type="evidence" value="ECO:0007669"/>
    <property type="project" value="InterPro"/>
</dbReference>
<evidence type="ECO:0000259" key="3">
    <source>
        <dbReference type="Pfam" id="PF00892"/>
    </source>
</evidence>
<feature type="transmembrane region" description="Helical" evidence="2">
    <location>
        <begin position="110"/>
        <end position="131"/>
    </location>
</feature>
<gene>
    <name evidence="4" type="ORF">KR51_00003650</name>
</gene>
<name>U5DR02_9CHRO</name>
<dbReference type="InterPro" id="IPR000620">
    <property type="entry name" value="EamA_dom"/>
</dbReference>
<feature type="transmembrane region" description="Helical" evidence="2">
    <location>
        <begin position="166"/>
        <end position="184"/>
    </location>
</feature>
<evidence type="ECO:0000256" key="2">
    <source>
        <dbReference type="SAM" id="Phobius"/>
    </source>
</evidence>
<evidence type="ECO:0000313" key="4">
    <source>
        <dbReference type="EMBL" id="ERN43049.1"/>
    </source>
</evidence>
<feature type="transmembrane region" description="Helical" evidence="2">
    <location>
        <begin position="196"/>
        <end position="216"/>
    </location>
</feature>
<evidence type="ECO:0000313" key="5">
    <source>
        <dbReference type="Proteomes" id="UP000016960"/>
    </source>
</evidence>
<feature type="domain" description="EamA" evidence="3">
    <location>
        <begin position="167"/>
        <end position="300"/>
    </location>
</feature>
<keyword evidence="2" id="KW-0472">Membrane</keyword>
<dbReference type="AlphaFoldDB" id="U5DR02"/>
<proteinExistence type="inferred from homology"/>
<keyword evidence="2" id="KW-0812">Transmembrane</keyword>
<feature type="transmembrane region" description="Helical" evidence="2">
    <location>
        <begin position="258"/>
        <end position="277"/>
    </location>
</feature>
<dbReference type="Gene3D" id="1.10.3730.20">
    <property type="match status" value="1"/>
</dbReference>
<dbReference type="STRING" id="582515.KR51_00003650"/>
<reference evidence="4 5" key="1">
    <citation type="submission" date="2013-05" db="EMBL/GenBank/DDBJ databases">
        <title>Draft genome sequence of Rubidibacter lacunae KORDI 51-2.</title>
        <authorList>
            <person name="Choi D.H."/>
            <person name="Noh J.H."/>
            <person name="Kwon K.-K."/>
            <person name="Lee J.-H."/>
            <person name="Ryu J.-Y."/>
        </authorList>
    </citation>
    <scope>NUCLEOTIDE SEQUENCE [LARGE SCALE GENOMIC DNA]</scope>
    <source>
        <strain evidence="4 5">KORDI 51-2</strain>
    </source>
</reference>
<dbReference type="eggNOG" id="COG0697">
    <property type="taxonomic scope" value="Bacteria"/>
</dbReference>
<comment type="similarity">
    <text evidence="1">Belongs to the EamA transporter family.</text>
</comment>
<protein>
    <submittedName>
        <fullName evidence="4">Putative permease, DMT superfamily</fullName>
    </submittedName>
</protein>
<feature type="transmembrane region" description="Helical" evidence="2">
    <location>
        <begin position="82"/>
        <end position="104"/>
    </location>
</feature>
<dbReference type="Pfam" id="PF00892">
    <property type="entry name" value="EamA"/>
    <property type="match status" value="2"/>
</dbReference>
<feature type="transmembrane region" description="Helical" evidence="2">
    <location>
        <begin position="228"/>
        <end position="246"/>
    </location>
</feature>
<dbReference type="Proteomes" id="UP000016960">
    <property type="component" value="Unassembled WGS sequence"/>
</dbReference>
<dbReference type="InParanoid" id="U5DR02"/>
<dbReference type="RefSeq" id="WP_022604144.1">
    <property type="nucleotide sequence ID" value="NZ_ASSJ01000004.1"/>
</dbReference>
<dbReference type="PANTHER" id="PTHR22911">
    <property type="entry name" value="ACYL-MALONYL CONDENSING ENZYME-RELATED"/>
    <property type="match status" value="1"/>
</dbReference>
<feature type="transmembrane region" description="Helical" evidence="2">
    <location>
        <begin position="138"/>
        <end position="154"/>
    </location>
</feature>
<accession>U5DR02</accession>
<evidence type="ECO:0000256" key="1">
    <source>
        <dbReference type="ARBA" id="ARBA00007362"/>
    </source>
</evidence>
<feature type="transmembrane region" description="Helical" evidence="2">
    <location>
        <begin position="283"/>
        <end position="301"/>
    </location>
</feature>
<keyword evidence="5" id="KW-1185">Reference proteome</keyword>
<organism evidence="4 5">
    <name type="scientific">Rubidibacter lacunae KORDI 51-2</name>
    <dbReference type="NCBI Taxonomy" id="582515"/>
    <lineage>
        <taxon>Bacteria</taxon>
        <taxon>Bacillati</taxon>
        <taxon>Cyanobacteriota</taxon>
        <taxon>Cyanophyceae</taxon>
        <taxon>Oscillatoriophycideae</taxon>
        <taxon>Chroococcales</taxon>
        <taxon>Aphanothecaceae</taxon>
        <taxon>Rubidibacter</taxon>
    </lineage>
</organism>
<dbReference type="PANTHER" id="PTHR22911:SF137">
    <property type="entry name" value="SOLUTE CARRIER FAMILY 35 MEMBER G2-RELATED"/>
    <property type="match status" value="1"/>
</dbReference>
<feature type="transmembrane region" description="Helical" evidence="2">
    <location>
        <begin position="45"/>
        <end position="62"/>
    </location>
</feature>
<feature type="domain" description="EamA" evidence="3">
    <location>
        <begin position="53"/>
        <end position="153"/>
    </location>
</feature>
<dbReference type="InterPro" id="IPR037185">
    <property type="entry name" value="EmrE-like"/>
</dbReference>
<dbReference type="EMBL" id="ASSJ01000004">
    <property type="protein sequence ID" value="ERN43049.1"/>
    <property type="molecule type" value="Genomic_DNA"/>
</dbReference>
<comment type="caution">
    <text evidence="4">The sequence shown here is derived from an EMBL/GenBank/DDBJ whole genome shotgun (WGS) entry which is preliminary data.</text>
</comment>
<dbReference type="SUPFAM" id="SSF103481">
    <property type="entry name" value="Multidrug resistance efflux transporter EmrE"/>
    <property type="match status" value="2"/>
</dbReference>